<dbReference type="OrthoDB" id="10636954at2759"/>
<sequence length="1138" mass="128586">MANISMVNESENTAAIQITETTVVNNPNKSQISILLNPKGNSTKENIIPKAMASSPINIEQNHSKMENIKNFLPKEEEGNSYSYSNKNIDASSPIAIQPPPPPTALNQFSYNPKASNAFLSSADNNNSIFSNSKSSSQLEQVSSYQSDQNINIKEGKTGSSSLVSPSNVHLLPQDNLYSQSYQPTLTRDITNGITGNILSSSFTYKNHLLANVNTNTARKANVSFTKGIPICENTFIKSQRMHRKRTMRLTKQAQNEVGLFYSFDADVLLQISVEQWIDFITITTFFLWQHPNIHPSDTFIDEVYDAIGEADTKEKNYFFAYRRFIYQFMIKTSPNPFVILYAIVYLFKLREGIPNDVVTPRSETFVFPVLVMMGDKFIQDVHQLPAKYWAKAAKMDTDDLIMFQRKIIKYLGYSLLVNYDEIDNVVTLLEEFIQKDVELDTISKDRSTTSSNSYPTPPTSQQSSVDFAFSMYNENIDSTNPLDAKEAEILIYTFRKVLNEQEEYIPTVIILPKHNKKPTIVVDGKKYVEGENERDTNGHYFDPSPMTSKKTKSVPIGHAKLSTSAPKSSLIYDPSLSISSMVPGRSKRLSAGLISVSPYSLKHRHSYNSNNLSNDNSVQHHSLDPSYPTSGNCTPRRRSMNDPFYVYEGIHPYHTQEDLEFKKYTSGGGKKVSMLSKAMNLLKNDKNKKVSKNAHKNASFLRAPSLTLPRNFKSSKFNTKANSTNTLHEDRDDSSPFLNQPSYSESQVNYTPYLSKGSHSGSKRNSRSLAPQSNRNSICTTVSNTSQNKRYSLPLYNVNPKFNGSIDTCYSNPPDTQPQKISIINKKTDGSVTPEDYLFKDHSVHPQNFEVSREKVTTVKLNPKRHSSSAPPPQIVIDDKCQKIDDTQGSMLENPLSFSEDNLKEGMEQRHEEVEDEGEKQKSDDYIEYTQAVNMLKSIPFGDDAFVKSMEDDIIRQEDTEDVEGVADFVKSNSSGLKTKSSNFLFSKRKNILKSGGSHGTSLTLPEENGYVKKHSKSKSLFTGSNGYKKNISVGKKFYTLGHNRSENSINNSYFSEKDIKYSQDPESTTHRIEGEKGREEEEKEKKKEEREENEDVELPLNGEADIYKSNSYPKRNGSNKSLKWFGKIMKSIQLKK</sequence>
<protein>
    <submittedName>
        <fullName evidence="2">Uncharacterized protein</fullName>
    </submittedName>
</protein>
<evidence type="ECO:0000313" key="2">
    <source>
        <dbReference type="EMBL" id="ORX41994.1"/>
    </source>
</evidence>
<comment type="caution">
    <text evidence="2">The sequence shown here is derived from an EMBL/GenBank/DDBJ whole genome shotgun (WGS) entry which is preliminary data.</text>
</comment>
<evidence type="ECO:0000313" key="3">
    <source>
        <dbReference type="Proteomes" id="UP000193719"/>
    </source>
</evidence>
<feature type="compositionally biased region" description="Polar residues" evidence="1">
    <location>
        <begin position="768"/>
        <end position="784"/>
    </location>
</feature>
<name>A0A1Y1UVD2_9FUNG</name>
<feature type="compositionally biased region" description="Polar residues" evidence="1">
    <location>
        <begin position="713"/>
        <end position="727"/>
    </location>
</feature>
<feature type="region of interest" description="Disordered" evidence="1">
    <location>
        <begin position="534"/>
        <end position="555"/>
    </location>
</feature>
<gene>
    <name evidence="2" type="ORF">BCR36DRAFT_416398</name>
</gene>
<dbReference type="EMBL" id="MCFH01000073">
    <property type="protein sequence ID" value="ORX41994.1"/>
    <property type="molecule type" value="Genomic_DNA"/>
</dbReference>
<evidence type="ECO:0000256" key="1">
    <source>
        <dbReference type="SAM" id="MobiDB-lite"/>
    </source>
</evidence>
<feature type="compositionally biased region" description="Polar residues" evidence="1">
    <location>
        <begin position="148"/>
        <end position="166"/>
    </location>
</feature>
<accession>A0A1Y1UVD2</accession>
<feature type="region of interest" description="Disordered" evidence="1">
    <location>
        <begin position="1061"/>
        <end position="1122"/>
    </location>
</feature>
<feature type="region of interest" description="Disordered" evidence="1">
    <location>
        <begin position="140"/>
        <end position="166"/>
    </location>
</feature>
<dbReference type="Gene3D" id="1.10.472.10">
    <property type="entry name" value="Cyclin-like"/>
    <property type="match status" value="1"/>
</dbReference>
<reference evidence="2 3" key="1">
    <citation type="submission" date="2016-08" db="EMBL/GenBank/DDBJ databases">
        <title>Genomes of anaerobic fungi encode conserved fungal cellulosomes for biomass hydrolysis.</title>
        <authorList>
            <consortium name="DOE Joint Genome Institute"/>
            <person name="Haitjema C.H."/>
            <person name="Gilmore S.P."/>
            <person name="Henske J.K."/>
            <person name="Solomon K.V."/>
            <person name="De Groot R."/>
            <person name="Kuo A."/>
            <person name="Mondo S.J."/>
            <person name="Salamov A.A."/>
            <person name="Labutti K."/>
            <person name="Zhao Z."/>
            <person name="Chiniquy J."/>
            <person name="Barry K."/>
            <person name="Brewer H.M."/>
            <person name="Purvine S.O."/>
            <person name="Wright A.T."/>
            <person name="Boxma B."/>
            <person name="Van Alen T."/>
            <person name="Hackstein J.H."/>
            <person name="Baker S.E."/>
            <person name="Grigoriev I.V."/>
            <person name="O'Malley M.A."/>
        </authorList>
    </citation>
    <scope>NUCLEOTIDE SEQUENCE [LARGE SCALE GENOMIC DNA]</scope>
    <source>
        <strain evidence="3">finn</strain>
    </source>
</reference>
<dbReference type="AlphaFoldDB" id="A0A1Y1UVD2"/>
<reference evidence="2 3" key="2">
    <citation type="submission" date="2016-08" db="EMBL/GenBank/DDBJ databases">
        <title>Pervasive Adenine N6-methylation of Active Genes in Fungi.</title>
        <authorList>
            <consortium name="DOE Joint Genome Institute"/>
            <person name="Mondo S.J."/>
            <person name="Dannebaum R.O."/>
            <person name="Kuo R.C."/>
            <person name="Labutti K."/>
            <person name="Haridas S."/>
            <person name="Kuo A."/>
            <person name="Salamov A."/>
            <person name="Ahrendt S.R."/>
            <person name="Lipzen A."/>
            <person name="Sullivan W."/>
            <person name="Andreopoulos W.B."/>
            <person name="Clum A."/>
            <person name="Lindquist E."/>
            <person name="Daum C."/>
            <person name="Ramamoorthy G.K."/>
            <person name="Gryganskyi A."/>
            <person name="Culley D."/>
            <person name="Magnuson J.K."/>
            <person name="James T.Y."/>
            <person name="O'Malley M.A."/>
            <person name="Stajich J.E."/>
            <person name="Spatafora J.W."/>
            <person name="Visel A."/>
            <person name="Grigoriev I.V."/>
        </authorList>
    </citation>
    <scope>NUCLEOTIDE SEQUENCE [LARGE SCALE GENOMIC DNA]</scope>
    <source>
        <strain evidence="3">finn</strain>
    </source>
</reference>
<dbReference type="CDD" id="cd20557">
    <property type="entry name" value="CYCLIN_ScPCL1-like"/>
    <property type="match status" value="1"/>
</dbReference>
<feature type="compositionally biased region" description="Polar residues" evidence="1">
    <location>
        <begin position="1110"/>
        <end position="1122"/>
    </location>
</feature>
<feature type="region of interest" description="Disordered" evidence="1">
    <location>
        <begin position="712"/>
        <end position="784"/>
    </location>
</feature>
<keyword evidence="3" id="KW-1185">Reference proteome</keyword>
<feature type="compositionally biased region" description="Low complexity" evidence="1">
    <location>
        <begin position="608"/>
        <end position="618"/>
    </location>
</feature>
<dbReference type="Proteomes" id="UP000193719">
    <property type="component" value="Unassembled WGS sequence"/>
</dbReference>
<organism evidence="2 3">
    <name type="scientific">Piromyces finnis</name>
    <dbReference type="NCBI Taxonomy" id="1754191"/>
    <lineage>
        <taxon>Eukaryota</taxon>
        <taxon>Fungi</taxon>
        <taxon>Fungi incertae sedis</taxon>
        <taxon>Chytridiomycota</taxon>
        <taxon>Chytridiomycota incertae sedis</taxon>
        <taxon>Neocallimastigomycetes</taxon>
        <taxon>Neocallimastigales</taxon>
        <taxon>Neocallimastigaceae</taxon>
        <taxon>Piromyces</taxon>
    </lineage>
</organism>
<feature type="compositionally biased region" description="Polar residues" evidence="1">
    <location>
        <begin position="737"/>
        <end position="761"/>
    </location>
</feature>
<proteinExistence type="predicted"/>
<feature type="region of interest" description="Disordered" evidence="1">
    <location>
        <begin position="608"/>
        <end position="638"/>
    </location>
</feature>
<feature type="compositionally biased region" description="Basic and acidic residues" evidence="1">
    <location>
        <begin position="1061"/>
        <end position="1092"/>
    </location>
</feature>